<evidence type="ECO:0000313" key="6">
    <source>
        <dbReference type="EMBL" id="PPK33527.1"/>
    </source>
</evidence>
<dbReference type="OrthoDB" id="9768783at2"/>
<reference evidence="6 7" key="1">
    <citation type="submission" date="2018-02" db="EMBL/GenBank/DDBJ databases">
        <title>Draft genome sequences of four Legionella pneumophila clinical strains isolated in Ontario.</title>
        <authorList>
            <person name="Fortuna A."/>
            <person name="Ramnarine R."/>
            <person name="Li A."/>
            <person name="Frantz C."/>
            <person name="Mallo G."/>
        </authorList>
    </citation>
    <scope>NUCLEOTIDE SEQUENCE [LARGE SCALE GENOMIC DNA]</scope>
    <source>
        <strain evidence="6 7">LG61</strain>
    </source>
</reference>
<evidence type="ECO:0000256" key="3">
    <source>
        <dbReference type="ARBA" id="ARBA00022692"/>
    </source>
</evidence>
<dbReference type="InterPro" id="IPR036259">
    <property type="entry name" value="MFS_trans_sf"/>
</dbReference>
<dbReference type="SUPFAM" id="SSF103473">
    <property type="entry name" value="MFS general substrate transporter"/>
    <property type="match status" value="1"/>
</dbReference>
<accession>A0A2S6F7X6</accession>
<dbReference type="PANTHER" id="PTHR23519">
    <property type="entry name" value="AUTOPHAGY-RELATED PROTEIN 22"/>
    <property type="match status" value="1"/>
</dbReference>
<dbReference type="AlphaFoldDB" id="A0A2S6F7X6"/>
<dbReference type="Gene3D" id="1.20.1250.20">
    <property type="entry name" value="MFS general substrate transporter like domains"/>
    <property type="match status" value="2"/>
</dbReference>
<evidence type="ECO:0000256" key="5">
    <source>
        <dbReference type="ARBA" id="ARBA00023136"/>
    </source>
</evidence>
<keyword evidence="5" id="KW-0472">Membrane</keyword>
<dbReference type="InterPro" id="IPR050495">
    <property type="entry name" value="ATG22/LtaA_families"/>
</dbReference>
<proteinExistence type="predicted"/>
<dbReference type="RefSeq" id="WP_027227904.1">
    <property type="nucleotide sequence ID" value="NZ_CP017601.1"/>
</dbReference>
<evidence type="ECO:0000256" key="1">
    <source>
        <dbReference type="ARBA" id="ARBA00004127"/>
    </source>
</evidence>
<comment type="subcellular location">
    <subcellularLocation>
        <location evidence="1">Endomembrane system</location>
        <topology evidence="1">Multi-pass membrane protein</topology>
    </subcellularLocation>
</comment>
<evidence type="ECO:0000313" key="7">
    <source>
        <dbReference type="Proteomes" id="UP000239239"/>
    </source>
</evidence>
<dbReference type="Proteomes" id="UP000239239">
    <property type="component" value="Unassembled WGS sequence"/>
</dbReference>
<comment type="caution">
    <text evidence="6">The sequence shown here is derived from an EMBL/GenBank/DDBJ whole genome shotgun (WGS) entry which is preliminary data.</text>
</comment>
<dbReference type="InterPro" id="IPR024671">
    <property type="entry name" value="Atg22-like"/>
</dbReference>
<evidence type="ECO:0000256" key="2">
    <source>
        <dbReference type="ARBA" id="ARBA00022448"/>
    </source>
</evidence>
<sequence>MKGQKDLKPIDVKQVIAWAFYDFANSSYFVVIFTFVFATYFTSHIAPNPILGTELWGYTISLSALLIALVSPIVGAIADFSGHHKSWLFFFTYLGVISTACLWFAYPDSHSIPLVLTCILISNFALEVGTVFYNSFLANLAPSNYLGRISGWAWGCGYLGGLLCLIISLFVFVKGDFGGLWFGAENFANIRAVTVFVALWISLFSLPLFFIVQQKTGEYLAVGAAIRKGLQELWLTIKSLPKQRNLFLFLIARIFYIDGLNSILALGGIYAAGNFHLSVSDIMMFGIILNITAGLGAGLFAWFDDWIGSKKTILIALGCLILTFCFLLIIHSSTLFWVFAPVFGIFVGPVQAASRTFLARLAKPEEMTRMYGFYSFSGKATSFLGPFLVSTITALADSQRLGMAVLIPFFIIGGGLLLLVHENE</sequence>
<dbReference type="EMBL" id="PQWY01000002">
    <property type="protein sequence ID" value="PPK33527.1"/>
    <property type="molecule type" value="Genomic_DNA"/>
</dbReference>
<protein>
    <submittedName>
        <fullName evidence="6">MFS transporter</fullName>
    </submittedName>
</protein>
<dbReference type="Pfam" id="PF11700">
    <property type="entry name" value="ATG22"/>
    <property type="match status" value="1"/>
</dbReference>
<keyword evidence="4" id="KW-1133">Transmembrane helix</keyword>
<dbReference type="GO" id="GO:0012505">
    <property type="term" value="C:endomembrane system"/>
    <property type="evidence" value="ECO:0007669"/>
    <property type="project" value="UniProtKB-SubCell"/>
</dbReference>
<organism evidence="6 7">
    <name type="scientific">Legionella pneumophila</name>
    <dbReference type="NCBI Taxonomy" id="446"/>
    <lineage>
        <taxon>Bacteria</taxon>
        <taxon>Pseudomonadati</taxon>
        <taxon>Pseudomonadota</taxon>
        <taxon>Gammaproteobacteria</taxon>
        <taxon>Legionellales</taxon>
        <taxon>Legionellaceae</taxon>
        <taxon>Legionella</taxon>
    </lineage>
</organism>
<keyword evidence="3" id="KW-0812">Transmembrane</keyword>
<name>A0A2S6F7X6_LEGPN</name>
<keyword evidence="2" id="KW-0813">Transport</keyword>
<dbReference type="PANTHER" id="PTHR23519:SF1">
    <property type="entry name" value="AUTOPHAGY-RELATED PROTEIN 22"/>
    <property type="match status" value="1"/>
</dbReference>
<evidence type="ECO:0000256" key="4">
    <source>
        <dbReference type="ARBA" id="ARBA00022989"/>
    </source>
</evidence>
<gene>
    <name evidence="6" type="ORF">C3928_01995</name>
</gene>